<dbReference type="HOGENOM" id="CLU_097790_1_0_9"/>
<gene>
    <name evidence="1" type="ordered locus">Awo_c31410</name>
</gene>
<dbReference type="OrthoDB" id="5420534at2"/>
<dbReference type="RefSeq" id="WP_014357465.1">
    <property type="nucleotide sequence ID" value="NC_016894.1"/>
</dbReference>
<keyword evidence="2" id="KW-1185">Reference proteome</keyword>
<protein>
    <submittedName>
        <fullName evidence="1">Putative metal-binding protein</fullName>
    </submittedName>
</protein>
<dbReference type="Proteomes" id="UP000007177">
    <property type="component" value="Chromosome"/>
</dbReference>
<dbReference type="PIRSF" id="PIRSF018748">
    <property type="entry name" value="UCP018748"/>
    <property type="match status" value="1"/>
</dbReference>
<dbReference type="Pfam" id="PF10050">
    <property type="entry name" value="DUF2284"/>
    <property type="match status" value="1"/>
</dbReference>
<accession>H6LIY0</accession>
<proteinExistence type="predicted"/>
<dbReference type="AlphaFoldDB" id="H6LIY0"/>
<dbReference type="STRING" id="931626.Awo_c31410"/>
<sequence>MNKDEIENIFLDKQFTDFKWIAGNQIKVAQWVRIKCMYGCVSYGKKSACPPNTPSVPDCREFISEYKAVVIFHFQEKIDNDEMLLQWCKATNKELLRIEKELFLLGYHKAFALLVDECNFCSDCVSERTECKNKKMARPCTEAMAIDVYGTVRELDYPIAVLADKNETMNRYGILLID</sequence>
<dbReference type="EMBL" id="CP002987">
    <property type="protein sequence ID" value="AFA49869.1"/>
    <property type="molecule type" value="Genomic_DNA"/>
</dbReference>
<dbReference type="KEGG" id="awo:Awo_c31410"/>
<dbReference type="InterPro" id="IPR019271">
    <property type="entry name" value="DUF2284_metal-binding"/>
</dbReference>
<name>H6LIY0_ACEWD</name>
<dbReference type="eggNOG" id="COG5423">
    <property type="taxonomic scope" value="Bacteria"/>
</dbReference>
<evidence type="ECO:0000313" key="1">
    <source>
        <dbReference type="EMBL" id="AFA49869.1"/>
    </source>
</evidence>
<reference evidence="1 2" key="2">
    <citation type="journal article" date="2012" name="PLoS ONE">
        <title>An ancient pathway combining carbon dioxide fixation with the generation and utilization of a sodium ion gradient for ATP synthesis.</title>
        <authorList>
            <person name="Poehlein A."/>
            <person name="Schmidt S."/>
            <person name="Kaster A.K."/>
            <person name="Goenrich M."/>
            <person name="Vollmers J."/>
            <person name="Thurmer A."/>
            <person name="Bertsch J."/>
            <person name="Schuchmann K."/>
            <person name="Voigt B."/>
            <person name="Hecker M."/>
            <person name="Daniel R."/>
            <person name="Thauer R.K."/>
            <person name="Gottschalk G."/>
            <person name="Muller V."/>
        </authorList>
    </citation>
    <scope>NUCLEOTIDE SEQUENCE [LARGE SCALE GENOMIC DNA]</scope>
    <source>
        <strain evidence="2">ATCC 29683 / DSM 1030 / JCM 2381 / KCTC 1655 / WB1</strain>
    </source>
</reference>
<reference evidence="2" key="1">
    <citation type="submission" date="2011-07" db="EMBL/GenBank/DDBJ databases">
        <title>Complete genome sequence of Acetobacterium woodii.</title>
        <authorList>
            <person name="Poehlein A."/>
            <person name="Schmidt S."/>
            <person name="Kaster A.-K."/>
            <person name="Goenrich M."/>
            <person name="Vollmers J."/>
            <person name="Thuermer A."/>
            <person name="Gottschalk G."/>
            <person name="Thauer R.K."/>
            <person name="Daniel R."/>
            <person name="Mueller V."/>
        </authorList>
    </citation>
    <scope>NUCLEOTIDE SEQUENCE [LARGE SCALE GENOMIC DNA]</scope>
    <source>
        <strain evidence="2">ATCC 29683 / DSM 1030 / JCM 2381 / KCTC 1655 / WB1</strain>
    </source>
</reference>
<evidence type="ECO:0000313" key="2">
    <source>
        <dbReference type="Proteomes" id="UP000007177"/>
    </source>
</evidence>
<organism evidence="1 2">
    <name type="scientific">Acetobacterium woodii (strain ATCC 29683 / DSM 1030 / JCM 2381 / KCTC 1655 / WB1)</name>
    <dbReference type="NCBI Taxonomy" id="931626"/>
    <lineage>
        <taxon>Bacteria</taxon>
        <taxon>Bacillati</taxon>
        <taxon>Bacillota</taxon>
        <taxon>Clostridia</taxon>
        <taxon>Eubacteriales</taxon>
        <taxon>Eubacteriaceae</taxon>
        <taxon>Acetobacterium</taxon>
    </lineage>
</organism>